<dbReference type="GeneID" id="55563018"/>
<dbReference type="EMBL" id="CADILJ010000080">
    <property type="protein sequence ID" value="CAB3957296.1"/>
    <property type="molecule type" value="Genomic_DNA"/>
</dbReference>
<dbReference type="Proteomes" id="UP000494161">
    <property type="component" value="Unassembled WGS sequence"/>
</dbReference>
<evidence type="ECO:0000256" key="1">
    <source>
        <dbReference type="SAM" id="MobiDB-lite"/>
    </source>
</evidence>
<sequence length="185" mass="21067">MNFTQEDHAFVEFYMDPVELTYETEAQGHPVYKEVEHIKIMTPGDPHNIIERRATDADKVKYPRAWERFLRTEHTAHDGLPLEQWPQINRAQVKEAKYFEVHTVEQMSGLADSHLGKMPPGFRELRSKAQAYLKAANDTAAATAQAAEAERLRAEVADVRAQLAEMQKQYGEPAKRGPGRPPKAE</sequence>
<protein>
    <submittedName>
        <fullName evidence="2">Uncharacterized protein</fullName>
    </submittedName>
</protein>
<comment type="caution">
    <text evidence="2">The sequence shown here is derived from an EMBL/GenBank/DDBJ whole genome shotgun (WGS) entry which is preliminary data.</text>
</comment>
<dbReference type="RefSeq" id="WP_083036943.1">
    <property type="nucleotide sequence ID" value="NZ_CADILJ010000080.1"/>
</dbReference>
<evidence type="ECO:0000313" key="3">
    <source>
        <dbReference type="Proteomes" id="UP000494161"/>
    </source>
</evidence>
<reference evidence="2 3" key="1">
    <citation type="submission" date="2020-04" db="EMBL/GenBank/DDBJ databases">
        <authorList>
            <person name="De Canck E."/>
        </authorList>
    </citation>
    <scope>NUCLEOTIDE SEQUENCE [LARGE SCALE GENOMIC DNA]</scope>
    <source>
        <strain evidence="2 3">LMG 7053</strain>
    </source>
</reference>
<organism evidence="2 3">
    <name type="scientific">Achromobacter ruhlandii</name>
    <dbReference type="NCBI Taxonomy" id="72557"/>
    <lineage>
        <taxon>Bacteria</taxon>
        <taxon>Pseudomonadati</taxon>
        <taxon>Pseudomonadota</taxon>
        <taxon>Betaproteobacteria</taxon>
        <taxon>Burkholderiales</taxon>
        <taxon>Alcaligenaceae</taxon>
        <taxon>Achromobacter</taxon>
    </lineage>
</organism>
<proteinExistence type="predicted"/>
<accession>A0ABM8M258</accession>
<name>A0ABM8M258_9BURK</name>
<gene>
    <name evidence="2" type="ORF">LMG7053_05246</name>
</gene>
<keyword evidence="3" id="KW-1185">Reference proteome</keyword>
<feature type="region of interest" description="Disordered" evidence="1">
    <location>
        <begin position="164"/>
        <end position="185"/>
    </location>
</feature>
<evidence type="ECO:0000313" key="2">
    <source>
        <dbReference type="EMBL" id="CAB3957296.1"/>
    </source>
</evidence>